<name>A0A3B0UDH0_9ZZZZ</name>
<organism evidence="2">
    <name type="scientific">hydrothermal vent metagenome</name>
    <dbReference type="NCBI Taxonomy" id="652676"/>
    <lineage>
        <taxon>unclassified sequences</taxon>
        <taxon>metagenomes</taxon>
        <taxon>ecological metagenomes</taxon>
    </lineage>
</organism>
<dbReference type="AlphaFoldDB" id="A0A3B0UDH0"/>
<protein>
    <recommendedName>
        <fullName evidence="3">Flagellar biosynthesis regulatory protein FlaF</fullName>
    </recommendedName>
</protein>
<dbReference type="Pfam" id="PF07309">
    <property type="entry name" value="FlaF"/>
    <property type="match status" value="1"/>
</dbReference>
<evidence type="ECO:0000313" key="2">
    <source>
        <dbReference type="EMBL" id="VAW22579.1"/>
    </source>
</evidence>
<dbReference type="GO" id="GO:0044781">
    <property type="term" value="P:bacterial-type flagellum organization"/>
    <property type="evidence" value="ECO:0007669"/>
    <property type="project" value="InterPro"/>
</dbReference>
<accession>A0A3B0UDH0</accession>
<evidence type="ECO:0008006" key="3">
    <source>
        <dbReference type="Google" id="ProtNLM"/>
    </source>
</evidence>
<feature type="compositionally biased region" description="Low complexity" evidence="1">
    <location>
        <begin position="1"/>
        <end position="15"/>
    </location>
</feature>
<dbReference type="EMBL" id="UOEQ01000422">
    <property type="protein sequence ID" value="VAW22579.1"/>
    <property type="molecule type" value="Genomic_DNA"/>
</dbReference>
<proteinExistence type="predicted"/>
<gene>
    <name evidence="2" type="ORF">MNBD_ALPHA11-306</name>
</gene>
<reference evidence="2" key="1">
    <citation type="submission" date="2018-06" db="EMBL/GenBank/DDBJ databases">
        <authorList>
            <person name="Zhirakovskaya E."/>
        </authorList>
    </citation>
    <scope>NUCLEOTIDE SEQUENCE</scope>
</reference>
<evidence type="ECO:0000256" key="1">
    <source>
        <dbReference type="SAM" id="MobiDB-lite"/>
    </source>
</evidence>
<dbReference type="NCBIfam" id="NF009435">
    <property type="entry name" value="PRK12794.1"/>
    <property type="match status" value="1"/>
</dbReference>
<dbReference type="InterPro" id="IPR010845">
    <property type="entry name" value="FlaF"/>
</dbReference>
<feature type="region of interest" description="Disordered" evidence="1">
    <location>
        <begin position="1"/>
        <end position="24"/>
    </location>
</feature>
<sequence>MQQQATEAYQQAAKQTSSQSELEAHLLSKSARDLKEIQSNWDSSKSDLDRVLIHNRKLWTIFLESVTRQDSPLPREIRQNVANLGIFVMNETMRIQSAPAPEKLEVLININRQIALGLLDDPKT</sequence>